<organism evidence="5 6">
    <name type="scientific">Saccharopolyspora elongata</name>
    <dbReference type="NCBI Taxonomy" id="2530387"/>
    <lineage>
        <taxon>Bacteria</taxon>
        <taxon>Bacillati</taxon>
        <taxon>Actinomycetota</taxon>
        <taxon>Actinomycetes</taxon>
        <taxon>Pseudonocardiales</taxon>
        <taxon>Pseudonocardiaceae</taxon>
        <taxon>Saccharopolyspora</taxon>
    </lineage>
</organism>
<keyword evidence="2" id="KW-0238">DNA-binding</keyword>
<keyword evidence="3" id="KW-0804">Transcription</keyword>
<evidence type="ECO:0000256" key="1">
    <source>
        <dbReference type="ARBA" id="ARBA00023015"/>
    </source>
</evidence>
<name>A0A4R4ZEX8_9PSEU</name>
<dbReference type="InterPro" id="IPR028082">
    <property type="entry name" value="Peripla_BP_I"/>
</dbReference>
<dbReference type="Proteomes" id="UP000294947">
    <property type="component" value="Unassembled WGS sequence"/>
</dbReference>
<evidence type="ECO:0000256" key="3">
    <source>
        <dbReference type="ARBA" id="ARBA00023163"/>
    </source>
</evidence>
<evidence type="ECO:0000256" key="2">
    <source>
        <dbReference type="ARBA" id="ARBA00023125"/>
    </source>
</evidence>
<dbReference type="CDD" id="cd06267">
    <property type="entry name" value="PBP1_LacI_sugar_binding-like"/>
    <property type="match status" value="1"/>
</dbReference>
<keyword evidence="6" id="KW-1185">Reference proteome</keyword>
<dbReference type="SMART" id="SM00354">
    <property type="entry name" value="HTH_LACI"/>
    <property type="match status" value="1"/>
</dbReference>
<protein>
    <submittedName>
        <fullName evidence="5">LacI family transcriptional regulator</fullName>
    </submittedName>
</protein>
<evidence type="ECO:0000313" key="5">
    <source>
        <dbReference type="EMBL" id="TDD56530.1"/>
    </source>
</evidence>
<dbReference type="SUPFAM" id="SSF47413">
    <property type="entry name" value="lambda repressor-like DNA-binding domains"/>
    <property type="match status" value="1"/>
</dbReference>
<dbReference type="RefSeq" id="WP_132479034.1">
    <property type="nucleotide sequence ID" value="NZ_SMKW01000001.1"/>
</dbReference>
<dbReference type="CDD" id="cd01392">
    <property type="entry name" value="HTH_LacI"/>
    <property type="match status" value="1"/>
</dbReference>
<dbReference type="OrthoDB" id="3258243at2"/>
<dbReference type="Pfam" id="PF13377">
    <property type="entry name" value="Peripla_BP_3"/>
    <property type="match status" value="1"/>
</dbReference>
<dbReference type="Gene3D" id="1.10.260.40">
    <property type="entry name" value="lambda repressor-like DNA-binding domains"/>
    <property type="match status" value="1"/>
</dbReference>
<dbReference type="PROSITE" id="PS50932">
    <property type="entry name" value="HTH_LACI_2"/>
    <property type="match status" value="1"/>
</dbReference>
<dbReference type="GO" id="GO:0003700">
    <property type="term" value="F:DNA-binding transcription factor activity"/>
    <property type="evidence" value="ECO:0007669"/>
    <property type="project" value="TreeGrafter"/>
</dbReference>
<reference evidence="5 6" key="1">
    <citation type="submission" date="2019-03" db="EMBL/GenBank/DDBJ databases">
        <title>Draft genome sequences of novel Actinobacteria.</title>
        <authorList>
            <person name="Sahin N."/>
            <person name="Ay H."/>
            <person name="Saygin H."/>
        </authorList>
    </citation>
    <scope>NUCLEOTIDE SEQUENCE [LARGE SCALE GENOMIC DNA]</scope>
    <source>
        <strain evidence="5 6">7K502</strain>
    </source>
</reference>
<dbReference type="PANTHER" id="PTHR30146:SF138">
    <property type="entry name" value="TRANSCRIPTIONAL REGULATORY PROTEIN"/>
    <property type="match status" value="1"/>
</dbReference>
<accession>A0A4R4ZEX8</accession>
<dbReference type="Gene3D" id="3.40.50.2300">
    <property type="match status" value="2"/>
</dbReference>
<dbReference type="PANTHER" id="PTHR30146">
    <property type="entry name" value="LACI-RELATED TRANSCRIPTIONAL REPRESSOR"/>
    <property type="match status" value="1"/>
</dbReference>
<dbReference type="GO" id="GO:0000976">
    <property type="term" value="F:transcription cis-regulatory region binding"/>
    <property type="evidence" value="ECO:0007669"/>
    <property type="project" value="TreeGrafter"/>
</dbReference>
<dbReference type="InterPro" id="IPR046335">
    <property type="entry name" value="LacI/GalR-like_sensor"/>
</dbReference>
<dbReference type="InterPro" id="IPR010982">
    <property type="entry name" value="Lambda_DNA-bd_dom_sf"/>
</dbReference>
<sequence length="325" mass="34450">MREDAMARLADVARKAGVSVATASRALVRPEMVAERTRQRVRDAAIELGFRYHPSAQALATGRSRLLAMIVPDLTNPFYATIIAGAQRAAEEAGNDLLVVVSDESPERERALIDRLRDRVDGFVAIAPRGPASLFTLPDVPMVLVDRRTRGVPSVVIDTPGGLHEMGAHLAGLGHRRIAYLGGPRGSWADPRRLDGLRNGSGHEVIAFGPLPPTFEAGNRIADELVASGCTAAVAYNSALFMGLMYRLATLGVKVPEQLSVCCADDLAEFGLAVPEATTLHVPTEDAGASAVRTLLGVVDGRPPEPRHRSVPVELVIGATTAAPA</sequence>
<dbReference type="EMBL" id="SMKW01000001">
    <property type="protein sequence ID" value="TDD56530.1"/>
    <property type="molecule type" value="Genomic_DNA"/>
</dbReference>
<dbReference type="AlphaFoldDB" id="A0A4R4ZEX8"/>
<keyword evidence="1" id="KW-0805">Transcription regulation</keyword>
<evidence type="ECO:0000313" key="6">
    <source>
        <dbReference type="Proteomes" id="UP000294947"/>
    </source>
</evidence>
<comment type="caution">
    <text evidence="5">The sequence shown here is derived from an EMBL/GenBank/DDBJ whole genome shotgun (WGS) entry which is preliminary data.</text>
</comment>
<proteinExistence type="predicted"/>
<feature type="domain" description="HTH lacI-type" evidence="4">
    <location>
        <begin position="7"/>
        <end position="61"/>
    </location>
</feature>
<dbReference type="SUPFAM" id="SSF53822">
    <property type="entry name" value="Periplasmic binding protein-like I"/>
    <property type="match status" value="1"/>
</dbReference>
<dbReference type="InterPro" id="IPR000843">
    <property type="entry name" value="HTH_LacI"/>
</dbReference>
<dbReference type="Pfam" id="PF00356">
    <property type="entry name" value="LacI"/>
    <property type="match status" value="1"/>
</dbReference>
<dbReference type="PROSITE" id="PS00356">
    <property type="entry name" value="HTH_LACI_1"/>
    <property type="match status" value="1"/>
</dbReference>
<gene>
    <name evidence="5" type="ORF">E1288_00075</name>
</gene>
<evidence type="ECO:0000259" key="4">
    <source>
        <dbReference type="PROSITE" id="PS50932"/>
    </source>
</evidence>